<accession>A0A1I6SFS2</accession>
<organism evidence="3 4">
    <name type="scientific">Brevundimonas viscosa</name>
    <dbReference type="NCBI Taxonomy" id="871741"/>
    <lineage>
        <taxon>Bacteria</taxon>
        <taxon>Pseudomonadati</taxon>
        <taxon>Pseudomonadota</taxon>
        <taxon>Alphaproteobacteria</taxon>
        <taxon>Caulobacterales</taxon>
        <taxon>Caulobacteraceae</taxon>
        <taxon>Brevundimonas</taxon>
    </lineage>
</organism>
<dbReference type="STRING" id="871741.SAMN05192570_2361"/>
<feature type="transmembrane region" description="Helical" evidence="1">
    <location>
        <begin position="414"/>
        <end position="433"/>
    </location>
</feature>
<evidence type="ECO:0000259" key="2">
    <source>
        <dbReference type="Pfam" id="PF13460"/>
    </source>
</evidence>
<sequence length="435" mass="45909">MTSRGRVLVLGANGFIGSHVAAALAAAGWTVRAGARRPAEAARRAPQYEWAVADFRTLGAPAAWEALLEGVEAVVNCVGVLQDGGGDDIRAAHVLGPRALIAACEAAGVNRLVHLSAVGAEDAAGTAYARTKAETERMVQSSRLEWTILRPSLVLGRGAFGGTGLIRALAAFPGVIPVVGGAQAVRPVAMDDLTAAVVAALDRPQAVRRRFDVAGPRRLSLDQLLKLYRGWLGLPAAPVIRVPRAIAAPALRLGDLLARMGWFSPLTSTSMRQLDHDVAGRDDDWQEALGVRARDPAAALSATPASVQDVWHARLWFVRPVAIAALGLFWLLTGLITFGPGWERAITVLHEGGYGRWAGAIAGWGAALDVALGLALFARPWTARVAIVMAAATVGYLVAATLSLPQYWVDPLGPWLKVVPMMALCLFVAATDARR</sequence>
<feature type="transmembrane region" description="Helical" evidence="1">
    <location>
        <begin position="354"/>
        <end position="378"/>
    </location>
</feature>
<dbReference type="PANTHER" id="PTHR12126:SF11">
    <property type="entry name" value="NADH DEHYDROGENASE [UBIQUINONE] 1 ALPHA SUBCOMPLEX SUBUNIT 9, MITOCHONDRIAL"/>
    <property type="match status" value="1"/>
</dbReference>
<dbReference type="AlphaFoldDB" id="A0A1I6SFS2"/>
<dbReference type="InterPro" id="IPR016040">
    <property type="entry name" value="NAD(P)-bd_dom"/>
</dbReference>
<dbReference type="Proteomes" id="UP000198788">
    <property type="component" value="Unassembled WGS sequence"/>
</dbReference>
<keyword evidence="1" id="KW-1133">Transmembrane helix</keyword>
<reference evidence="4" key="1">
    <citation type="submission" date="2016-10" db="EMBL/GenBank/DDBJ databases">
        <authorList>
            <person name="Varghese N."/>
            <person name="Submissions S."/>
        </authorList>
    </citation>
    <scope>NUCLEOTIDE SEQUENCE [LARGE SCALE GENOMIC DNA]</scope>
    <source>
        <strain evidence="4">CGMCC 1.10683</strain>
    </source>
</reference>
<feature type="transmembrane region" description="Helical" evidence="1">
    <location>
        <begin position="321"/>
        <end position="342"/>
    </location>
</feature>
<dbReference type="GO" id="GO:0044877">
    <property type="term" value="F:protein-containing complex binding"/>
    <property type="evidence" value="ECO:0007669"/>
    <property type="project" value="TreeGrafter"/>
</dbReference>
<feature type="transmembrane region" description="Helical" evidence="1">
    <location>
        <begin position="6"/>
        <end position="27"/>
    </location>
</feature>
<dbReference type="EMBL" id="FOZV01000005">
    <property type="protein sequence ID" value="SFS75773.1"/>
    <property type="molecule type" value="Genomic_DNA"/>
</dbReference>
<dbReference type="RefSeq" id="WP_092310817.1">
    <property type="nucleotide sequence ID" value="NZ_FOZV01000005.1"/>
</dbReference>
<dbReference type="PANTHER" id="PTHR12126">
    <property type="entry name" value="NADH-UBIQUINONE OXIDOREDUCTASE 39 KDA SUBUNIT-RELATED"/>
    <property type="match status" value="1"/>
</dbReference>
<dbReference type="SUPFAM" id="SSF51735">
    <property type="entry name" value="NAD(P)-binding Rossmann-fold domains"/>
    <property type="match status" value="1"/>
</dbReference>
<dbReference type="InterPro" id="IPR036291">
    <property type="entry name" value="NAD(P)-bd_dom_sf"/>
</dbReference>
<keyword evidence="1" id="KW-0472">Membrane</keyword>
<feature type="domain" description="NAD(P)-binding" evidence="2">
    <location>
        <begin position="11"/>
        <end position="154"/>
    </location>
</feature>
<dbReference type="Pfam" id="PF13460">
    <property type="entry name" value="NAD_binding_10"/>
    <property type="match status" value="1"/>
</dbReference>
<evidence type="ECO:0000313" key="3">
    <source>
        <dbReference type="EMBL" id="SFS75773.1"/>
    </source>
</evidence>
<keyword evidence="1" id="KW-0812">Transmembrane</keyword>
<gene>
    <name evidence="3" type="ORF">SAMN05192570_2361</name>
</gene>
<name>A0A1I6SFS2_9CAUL</name>
<dbReference type="Gene3D" id="3.40.50.720">
    <property type="entry name" value="NAD(P)-binding Rossmann-like Domain"/>
    <property type="match status" value="1"/>
</dbReference>
<dbReference type="Pfam" id="PF13781">
    <property type="entry name" value="DoxX_3"/>
    <property type="match status" value="1"/>
</dbReference>
<protein>
    <submittedName>
        <fullName evidence="3">Nucleoside-diphosphate-sugar epimerase</fullName>
    </submittedName>
</protein>
<feature type="transmembrane region" description="Helical" evidence="1">
    <location>
        <begin position="385"/>
        <end position="408"/>
    </location>
</feature>
<keyword evidence="4" id="KW-1185">Reference proteome</keyword>
<dbReference type="InterPro" id="IPR051207">
    <property type="entry name" value="ComplexI_NDUFA9_subunit"/>
</dbReference>
<dbReference type="InterPro" id="IPR025695">
    <property type="entry name" value="DoxX-like"/>
</dbReference>
<evidence type="ECO:0000313" key="4">
    <source>
        <dbReference type="Proteomes" id="UP000198788"/>
    </source>
</evidence>
<dbReference type="OrthoDB" id="5377001at2"/>
<proteinExistence type="predicted"/>
<evidence type="ECO:0000256" key="1">
    <source>
        <dbReference type="SAM" id="Phobius"/>
    </source>
</evidence>